<evidence type="ECO:0000256" key="1">
    <source>
        <dbReference type="ARBA" id="ARBA00008531"/>
    </source>
</evidence>
<evidence type="ECO:0000259" key="7">
    <source>
        <dbReference type="PROSITE" id="PS00300"/>
    </source>
</evidence>
<dbReference type="Gene3D" id="3.40.50.300">
    <property type="entry name" value="P-loop containing nucleotide triphosphate hydrolases"/>
    <property type="match status" value="1"/>
</dbReference>
<dbReference type="PANTHER" id="PTHR43134:SF1">
    <property type="entry name" value="SIGNAL RECOGNITION PARTICLE RECEPTOR SUBUNIT ALPHA"/>
    <property type="match status" value="1"/>
</dbReference>
<dbReference type="InterPro" id="IPR027417">
    <property type="entry name" value="P-loop_NTPase"/>
</dbReference>
<reference evidence="8" key="1">
    <citation type="submission" date="2013-08" db="EMBL/GenBank/DDBJ databases">
        <authorList>
            <person name="Mendez C."/>
            <person name="Richter M."/>
            <person name="Ferrer M."/>
            <person name="Sanchez J."/>
        </authorList>
    </citation>
    <scope>NUCLEOTIDE SEQUENCE</scope>
</reference>
<dbReference type="GO" id="GO:0012505">
    <property type="term" value="C:endomembrane system"/>
    <property type="evidence" value="ECO:0007669"/>
    <property type="project" value="UniProtKB-SubCell"/>
</dbReference>
<keyword evidence="3" id="KW-0342">GTP-binding</keyword>
<dbReference type="SUPFAM" id="SSF52540">
    <property type="entry name" value="P-loop containing nucleoside triphosphate hydrolases"/>
    <property type="match status" value="1"/>
</dbReference>
<dbReference type="GO" id="GO:0016020">
    <property type="term" value="C:membrane"/>
    <property type="evidence" value="ECO:0007669"/>
    <property type="project" value="TreeGrafter"/>
</dbReference>
<dbReference type="GO" id="GO:0003924">
    <property type="term" value="F:GTPase activity"/>
    <property type="evidence" value="ECO:0007669"/>
    <property type="project" value="TreeGrafter"/>
</dbReference>
<dbReference type="GO" id="GO:0006614">
    <property type="term" value="P:SRP-dependent cotranslational protein targeting to membrane"/>
    <property type="evidence" value="ECO:0007669"/>
    <property type="project" value="InterPro"/>
</dbReference>
<dbReference type="SMART" id="SM00962">
    <property type="entry name" value="SRP54"/>
    <property type="match status" value="1"/>
</dbReference>
<evidence type="ECO:0000256" key="6">
    <source>
        <dbReference type="ARBA" id="ARBA00029433"/>
    </source>
</evidence>
<organism evidence="8">
    <name type="scientific">mine drainage metagenome</name>
    <dbReference type="NCBI Taxonomy" id="410659"/>
    <lineage>
        <taxon>unclassified sequences</taxon>
        <taxon>metagenomes</taxon>
        <taxon>ecological metagenomes</taxon>
    </lineage>
</organism>
<comment type="subcellular location">
    <subcellularLocation>
        <location evidence="6">Endomembrane system</location>
        <topology evidence="6">Peripheral membrane protein</topology>
        <orientation evidence="6">Cytoplasmic side</orientation>
    </subcellularLocation>
</comment>
<sequence length="122" mass="13215">RHVDVVLVDTAGRQHTNVNLVEEAKKIRRVVKPHLTIFVGDALSGNDMVEQARIFQKELGFDAAVLTKLDCDTKGGSALSIVSAVDRPIALVGTGQGYDELRPFDAAWMVGRLFPETGEASP</sequence>
<keyword evidence="2" id="KW-0547">Nucleotide-binding</keyword>
<evidence type="ECO:0000256" key="4">
    <source>
        <dbReference type="ARBA" id="ARBA00023136"/>
    </source>
</evidence>
<accession>T0Z6W9</accession>
<comment type="caution">
    <text evidence="8">The sequence shown here is derived from an EMBL/GenBank/DDBJ whole genome shotgun (WGS) entry which is preliminary data.</text>
</comment>
<feature type="non-terminal residue" evidence="8">
    <location>
        <position position="1"/>
    </location>
</feature>
<name>T0Z6W9_9ZZZZ</name>
<feature type="domain" description="SRP54-type proteins GTP-binding" evidence="7">
    <location>
        <begin position="88"/>
        <end position="101"/>
    </location>
</feature>
<reference evidence="8" key="2">
    <citation type="journal article" date="2014" name="ISME J.">
        <title>Microbial stratification in low pH oxic and suboxic macroscopic growths along an acid mine drainage.</title>
        <authorList>
            <person name="Mendez-Garcia C."/>
            <person name="Mesa V."/>
            <person name="Sprenger R.R."/>
            <person name="Richter M."/>
            <person name="Diez M.S."/>
            <person name="Solano J."/>
            <person name="Bargiela R."/>
            <person name="Golyshina O.V."/>
            <person name="Manteca A."/>
            <person name="Ramos J.L."/>
            <person name="Gallego J.R."/>
            <person name="Llorente I."/>
            <person name="Martins Dos Santos V.A."/>
            <person name="Jensen O.N."/>
            <person name="Pelaez A.I."/>
            <person name="Sanchez J."/>
            <person name="Ferrer M."/>
        </authorList>
    </citation>
    <scope>NUCLEOTIDE SEQUENCE</scope>
</reference>
<dbReference type="Pfam" id="PF00448">
    <property type="entry name" value="SRP54"/>
    <property type="match status" value="1"/>
</dbReference>
<evidence type="ECO:0000256" key="5">
    <source>
        <dbReference type="ARBA" id="ARBA00023170"/>
    </source>
</evidence>
<dbReference type="AlphaFoldDB" id="T0Z6W9"/>
<dbReference type="GO" id="GO:0005047">
    <property type="term" value="F:signal recognition particle binding"/>
    <property type="evidence" value="ECO:0007669"/>
    <property type="project" value="TreeGrafter"/>
</dbReference>
<proteinExistence type="inferred from homology"/>
<comment type="similarity">
    <text evidence="1">Belongs to the GTP-binding SRP family.</text>
</comment>
<dbReference type="InterPro" id="IPR000897">
    <property type="entry name" value="SRP54_GTPase_dom"/>
</dbReference>
<dbReference type="InterPro" id="IPR042101">
    <property type="entry name" value="SRP54_N_sf"/>
</dbReference>
<gene>
    <name evidence="8" type="ORF">B1B_14804</name>
</gene>
<dbReference type="Gene3D" id="1.20.120.140">
    <property type="entry name" value="Signal recognition particle SRP54, nucleotide-binding domain"/>
    <property type="match status" value="1"/>
</dbReference>
<evidence type="ECO:0000256" key="3">
    <source>
        <dbReference type="ARBA" id="ARBA00023134"/>
    </source>
</evidence>
<protein>
    <submittedName>
        <fullName evidence="8">Signal recognition particle-docking protein FtsY</fullName>
    </submittedName>
</protein>
<dbReference type="EMBL" id="AUZY01009832">
    <property type="protein sequence ID" value="EQD40763.1"/>
    <property type="molecule type" value="Genomic_DNA"/>
</dbReference>
<keyword evidence="5" id="KW-0675">Receptor</keyword>
<evidence type="ECO:0000256" key="2">
    <source>
        <dbReference type="ARBA" id="ARBA00022741"/>
    </source>
</evidence>
<dbReference type="PROSITE" id="PS00300">
    <property type="entry name" value="SRP54"/>
    <property type="match status" value="1"/>
</dbReference>
<keyword evidence="4" id="KW-0472">Membrane</keyword>
<evidence type="ECO:0000313" key="8">
    <source>
        <dbReference type="EMBL" id="EQD40763.1"/>
    </source>
</evidence>
<dbReference type="GO" id="GO:0005525">
    <property type="term" value="F:GTP binding"/>
    <property type="evidence" value="ECO:0007669"/>
    <property type="project" value="UniProtKB-KW"/>
</dbReference>
<dbReference type="PANTHER" id="PTHR43134">
    <property type="entry name" value="SIGNAL RECOGNITION PARTICLE RECEPTOR SUBUNIT ALPHA"/>
    <property type="match status" value="1"/>
</dbReference>